<dbReference type="Pfam" id="PF00589">
    <property type="entry name" value="Phage_integrase"/>
    <property type="match status" value="1"/>
</dbReference>
<evidence type="ECO:0000313" key="5">
    <source>
        <dbReference type="Proteomes" id="UP000246077"/>
    </source>
</evidence>
<keyword evidence="5" id="KW-1185">Reference proteome</keyword>
<dbReference type="GO" id="GO:0015074">
    <property type="term" value="P:DNA integration"/>
    <property type="evidence" value="ECO:0007669"/>
    <property type="project" value="UniProtKB-KW"/>
</dbReference>
<dbReference type="PROSITE" id="PS51898">
    <property type="entry name" value="TYR_RECOMBINASE"/>
    <property type="match status" value="1"/>
</dbReference>
<comment type="caution">
    <text evidence="4">The sequence shown here is derived from an EMBL/GenBank/DDBJ whole genome shotgun (WGS) entry which is preliminary data.</text>
</comment>
<accession>A0A317E8G4</accession>
<dbReference type="GO" id="GO:0006310">
    <property type="term" value="P:DNA recombination"/>
    <property type="evidence" value="ECO:0007669"/>
    <property type="project" value="UniProtKB-KW"/>
</dbReference>
<protein>
    <submittedName>
        <fullName evidence="4">Integrase</fullName>
    </submittedName>
</protein>
<dbReference type="InterPro" id="IPR011010">
    <property type="entry name" value="DNA_brk_join_enz"/>
</dbReference>
<dbReference type="Gene3D" id="1.10.443.10">
    <property type="entry name" value="Intergrase catalytic core"/>
    <property type="match status" value="1"/>
</dbReference>
<gene>
    <name evidence="4" type="ORF">DKG75_02435</name>
</gene>
<dbReference type="InterPro" id="IPR050090">
    <property type="entry name" value="Tyrosine_recombinase_XerCD"/>
</dbReference>
<dbReference type="AlphaFoldDB" id="A0A317E8G4"/>
<keyword evidence="1" id="KW-0229">DNA integration</keyword>
<evidence type="ECO:0000256" key="1">
    <source>
        <dbReference type="ARBA" id="ARBA00022908"/>
    </source>
</evidence>
<evidence type="ECO:0000259" key="3">
    <source>
        <dbReference type="PROSITE" id="PS51898"/>
    </source>
</evidence>
<dbReference type="OrthoDB" id="9801717at2"/>
<dbReference type="GO" id="GO:0003677">
    <property type="term" value="F:DNA binding"/>
    <property type="evidence" value="ECO:0007669"/>
    <property type="project" value="InterPro"/>
</dbReference>
<keyword evidence="2" id="KW-0233">DNA recombination</keyword>
<dbReference type="EMBL" id="QGLF01000001">
    <property type="protein sequence ID" value="PWR23448.1"/>
    <property type="molecule type" value="Genomic_DNA"/>
</dbReference>
<dbReference type="InterPro" id="IPR002104">
    <property type="entry name" value="Integrase_catalytic"/>
</dbReference>
<dbReference type="PANTHER" id="PTHR30349:SF64">
    <property type="entry name" value="PROPHAGE INTEGRASE INTD-RELATED"/>
    <property type="match status" value="1"/>
</dbReference>
<proteinExistence type="predicted"/>
<evidence type="ECO:0000256" key="2">
    <source>
        <dbReference type="ARBA" id="ARBA00023172"/>
    </source>
</evidence>
<sequence>MAFKVLNQRWQVYDEAGRRKYINAAERARFLEQADRLAPSLRALLYVLTFTGCRVSEALALGRDHLDAERCTLTLPTLKRRRNVFRTVPVPEAVARMLLALPVRENRRFWNMHRITAWRWVRRAMRRAGILGPMATVKGLRHGFGIRAAARSVPPNLITRWMGHASAATTAIYLDAVGAEERQFAARMW</sequence>
<evidence type="ECO:0000313" key="4">
    <source>
        <dbReference type="EMBL" id="PWR23448.1"/>
    </source>
</evidence>
<name>A0A317E8G4_9PROT</name>
<reference evidence="5" key="1">
    <citation type="submission" date="2018-05" db="EMBL/GenBank/DDBJ databases">
        <title>Zavarzinia sp. HR-AS.</title>
        <authorList>
            <person name="Lee Y."/>
            <person name="Jeon C.O."/>
        </authorList>
    </citation>
    <scope>NUCLEOTIDE SEQUENCE [LARGE SCALE GENOMIC DNA]</scope>
    <source>
        <strain evidence="5">DSM 1231</strain>
    </source>
</reference>
<dbReference type="PANTHER" id="PTHR30349">
    <property type="entry name" value="PHAGE INTEGRASE-RELATED"/>
    <property type="match status" value="1"/>
</dbReference>
<dbReference type="InterPro" id="IPR013762">
    <property type="entry name" value="Integrase-like_cat_sf"/>
</dbReference>
<organism evidence="4 5">
    <name type="scientific">Zavarzinia compransoris</name>
    <dbReference type="NCBI Taxonomy" id="1264899"/>
    <lineage>
        <taxon>Bacteria</taxon>
        <taxon>Pseudomonadati</taxon>
        <taxon>Pseudomonadota</taxon>
        <taxon>Alphaproteobacteria</taxon>
        <taxon>Rhodospirillales</taxon>
        <taxon>Zavarziniaceae</taxon>
        <taxon>Zavarzinia</taxon>
    </lineage>
</organism>
<dbReference type="SUPFAM" id="SSF56349">
    <property type="entry name" value="DNA breaking-rejoining enzymes"/>
    <property type="match status" value="1"/>
</dbReference>
<dbReference type="Proteomes" id="UP000246077">
    <property type="component" value="Unassembled WGS sequence"/>
</dbReference>
<feature type="domain" description="Tyr recombinase" evidence="3">
    <location>
        <begin position="17"/>
        <end position="188"/>
    </location>
</feature>
<dbReference type="RefSeq" id="WP_109919481.1">
    <property type="nucleotide sequence ID" value="NZ_QGLF01000001.1"/>
</dbReference>